<keyword evidence="4" id="KW-1185">Reference proteome</keyword>
<dbReference type="Proteomes" id="UP001232148">
    <property type="component" value="Unassembled WGS sequence"/>
</dbReference>
<feature type="transmembrane region" description="Helical" evidence="2">
    <location>
        <begin position="113"/>
        <end position="134"/>
    </location>
</feature>
<accession>A0AAD9H5Y8</accession>
<proteinExistence type="predicted"/>
<evidence type="ECO:0000313" key="4">
    <source>
        <dbReference type="Proteomes" id="UP001232148"/>
    </source>
</evidence>
<sequence>MSLALQEILAYHSLEFPKTEVIITVTRPTHVATITIVGGMWTFATTASETAPNSTVRYALETAAITTQLEQPNTTSVSPPRNHSIRSLHSRNSPALTTTTPPPLAGLPLPTTIGIGVGAGVWVIVLTALAFFLWRRKRKQRRRSEPPPADELQLSMPVKPDKYLYVAKHHELYGQQPERYLGAAEMPVPQYFAELDASGRERT</sequence>
<protein>
    <submittedName>
        <fullName evidence="3">Uncharacterized protein</fullName>
    </submittedName>
</protein>
<feature type="region of interest" description="Disordered" evidence="1">
    <location>
        <begin position="69"/>
        <end position="103"/>
    </location>
</feature>
<keyword evidence="2" id="KW-0812">Transmembrane</keyword>
<evidence type="ECO:0000256" key="2">
    <source>
        <dbReference type="SAM" id="Phobius"/>
    </source>
</evidence>
<comment type="caution">
    <text evidence="3">The sequence shown here is derived from an EMBL/GenBank/DDBJ whole genome shotgun (WGS) entry which is preliminary data.</text>
</comment>
<dbReference type="EMBL" id="MU843060">
    <property type="protein sequence ID" value="KAK2022099.1"/>
    <property type="molecule type" value="Genomic_DNA"/>
</dbReference>
<reference evidence="3" key="1">
    <citation type="submission" date="2021-06" db="EMBL/GenBank/DDBJ databases">
        <title>Comparative genomics, transcriptomics and evolutionary studies reveal genomic signatures of adaptation to plant cell wall in hemibiotrophic fungi.</title>
        <authorList>
            <consortium name="DOE Joint Genome Institute"/>
            <person name="Baroncelli R."/>
            <person name="Diaz J.F."/>
            <person name="Benocci T."/>
            <person name="Peng M."/>
            <person name="Battaglia E."/>
            <person name="Haridas S."/>
            <person name="Andreopoulos W."/>
            <person name="Labutti K."/>
            <person name="Pangilinan J."/>
            <person name="Floch G.L."/>
            <person name="Makela M.R."/>
            <person name="Henrissat B."/>
            <person name="Grigoriev I.V."/>
            <person name="Crouch J.A."/>
            <person name="De Vries R.P."/>
            <person name="Sukno S.A."/>
            <person name="Thon M.R."/>
        </authorList>
    </citation>
    <scope>NUCLEOTIDE SEQUENCE</scope>
    <source>
        <strain evidence="3">MAFF235873</strain>
    </source>
</reference>
<keyword evidence="2" id="KW-0472">Membrane</keyword>
<gene>
    <name evidence="3" type="ORF">LX32DRAFT_603476</name>
</gene>
<name>A0AAD9H5Y8_9PEZI</name>
<keyword evidence="2" id="KW-1133">Transmembrane helix</keyword>
<evidence type="ECO:0000313" key="3">
    <source>
        <dbReference type="EMBL" id="KAK2022099.1"/>
    </source>
</evidence>
<evidence type="ECO:0000256" key="1">
    <source>
        <dbReference type="SAM" id="MobiDB-lite"/>
    </source>
</evidence>
<organism evidence="3 4">
    <name type="scientific">Colletotrichum zoysiae</name>
    <dbReference type="NCBI Taxonomy" id="1216348"/>
    <lineage>
        <taxon>Eukaryota</taxon>
        <taxon>Fungi</taxon>
        <taxon>Dikarya</taxon>
        <taxon>Ascomycota</taxon>
        <taxon>Pezizomycotina</taxon>
        <taxon>Sordariomycetes</taxon>
        <taxon>Hypocreomycetidae</taxon>
        <taxon>Glomerellales</taxon>
        <taxon>Glomerellaceae</taxon>
        <taxon>Colletotrichum</taxon>
        <taxon>Colletotrichum graminicola species complex</taxon>
    </lineage>
</organism>
<feature type="compositionally biased region" description="Polar residues" evidence="1">
    <location>
        <begin position="69"/>
        <end position="82"/>
    </location>
</feature>
<dbReference type="AlphaFoldDB" id="A0AAD9H5Y8"/>